<protein>
    <submittedName>
        <fullName evidence="3">Uncharacterized protein</fullName>
    </submittedName>
</protein>
<name>A0ABR1E587_NECAM</name>
<feature type="compositionally biased region" description="Basic and acidic residues" evidence="1">
    <location>
        <begin position="113"/>
        <end position="134"/>
    </location>
</feature>
<feature type="region of interest" description="Disordered" evidence="1">
    <location>
        <begin position="43"/>
        <end position="145"/>
    </location>
</feature>
<feature type="compositionally biased region" description="Polar residues" evidence="1">
    <location>
        <begin position="44"/>
        <end position="67"/>
    </location>
</feature>
<evidence type="ECO:0000256" key="2">
    <source>
        <dbReference type="SAM" id="SignalP"/>
    </source>
</evidence>
<gene>
    <name evidence="3" type="primary">Necator_chrV.g20373</name>
    <name evidence="3" type="ORF">RB195_015581</name>
</gene>
<evidence type="ECO:0000256" key="1">
    <source>
        <dbReference type="SAM" id="MobiDB-lite"/>
    </source>
</evidence>
<keyword evidence="4" id="KW-1185">Reference proteome</keyword>
<accession>A0ABR1E587</accession>
<comment type="caution">
    <text evidence="3">The sequence shown here is derived from an EMBL/GenBank/DDBJ whole genome shotgun (WGS) entry which is preliminary data.</text>
</comment>
<dbReference type="EMBL" id="JAVFWL010000005">
    <property type="protein sequence ID" value="KAK6757847.1"/>
    <property type="molecule type" value="Genomic_DNA"/>
</dbReference>
<feature type="chain" id="PRO_5045043651" evidence="2">
    <location>
        <begin position="21"/>
        <end position="197"/>
    </location>
</feature>
<dbReference type="Proteomes" id="UP001303046">
    <property type="component" value="Unassembled WGS sequence"/>
</dbReference>
<keyword evidence="2" id="KW-0732">Signal</keyword>
<sequence>MPVLMVGWLVLVAVAITAHQLVCTCAGKCRRSKKLKEGYLPESNRLSKLLNPSNECPTPQETEGTQESSRKEIKKDKSEIPQKSNLAPSNSNVPKNTLKQQPPESAVQKLNVRKAEIARTQHSKEEDRISDVKAKQKNRASAEDQEIARTQQFLDEPQNREITQEVTARTVQTVSEKRKKYAVEYDVTQEDKMTPVR</sequence>
<reference evidence="3 4" key="1">
    <citation type="submission" date="2023-08" db="EMBL/GenBank/DDBJ databases">
        <title>A Necator americanus chromosomal reference genome.</title>
        <authorList>
            <person name="Ilik V."/>
            <person name="Petrzelkova K.J."/>
            <person name="Pardy F."/>
            <person name="Fuh T."/>
            <person name="Niatou-Singa F.S."/>
            <person name="Gouil Q."/>
            <person name="Baker L."/>
            <person name="Ritchie M.E."/>
            <person name="Jex A.R."/>
            <person name="Gazzola D."/>
            <person name="Li H."/>
            <person name="Toshio Fujiwara R."/>
            <person name="Zhan B."/>
            <person name="Aroian R.V."/>
            <person name="Pafco B."/>
            <person name="Schwarz E.M."/>
        </authorList>
    </citation>
    <scope>NUCLEOTIDE SEQUENCE [LARGE SCALE GENOMIC DNA]</scope>
    <source>
        <strain evidence="3 4">Aroian</strain>
        <tissue evidence="3">Whole animal</tissue>
    </source>
</reference>
<feature type="compositionally biased region" description="Basic and acidic residues" evidence="1">
    <location>
        <begin position="68"/>
        <end position="80"/>
    </location>
</feature>
<feature type="signal peptide" evidence="2">
    <location>
        <begin position="1"/>
        <end position="20"/>
    </location>
</feature>
<feature type="compositionally biased region" description="Polar residues" evidence="1">
    <location>
        <begin position="81"/>
        <end position="103"/>
    </location>
</feature>
<proteinExistence type="predicted"/>
<evidence type="ECO:0000313" key="3">
    <source>
        <dbReference type="EMBL" id="KAK6757847.1"/>
    </source>
</evidence>
<organism evidence="3 4">
    <name type="scientific">Necator americanus</name>
    <name type="common">Human hookworm</name>
    <dbReference type="NCBI Taxonomy" id="51031"/>
    <lineage>
        <taxon>Eukaryota</taxon>
        <taxon>Metazoa</taxon>
        <taxon>Ecdysozoa</taxon>
        <taxon>Nematoda</taxon>
        <taxon>Chromadorea</taxon>
        <taxon>Rhabditida</taxon>
        <taxon>Rhabditina</taxon>
        <taxon>Rhabditomorpha</taxon>
        <taxon>Strongyloidea</taxon>
        <taxon>Ancylostomatidae</taxon>
        <taxon>Bunostominae</taxon>
        <taxon>Necator</taxon>
    </lineage>
</organism>
<evidence type="ECO:0000313" key="4">
    <source>
        <dbReference type="Proteomes" id="UP001303046"/>
    </source>
</evidence>